<feature type="compositionally biased region" description="Polar residues" evidence="2">
    <location>
        <begin position="416"/>
        <end position="425"/>
    </location>
</feature>
<dbReference type="PANTHER" id="PTHR22227:SF6">
    <property type="entry name" value="FAMILY WITH SEQUENCE SIMILARITY 122B ISOFORM X1"/>
    <property type="match status" value="1"/>
</dbReference>
<dbReference type="InterPro" id="IPR026716">
    <property type="entry name" value="PBIR1/2/3"/>
</dbReference>
<protein>
    <submittedName>
        <fullName evidence="3">Uncharacterized protein</fullName>
    </submittedName>
</protein>
<dbReference type="EMBL" id="CADCXU010029360">
    <property type="protein sequence ID" value="CAB0015688.1"/>
    <property type="molecule type" value="Genomic_DNA"/>
</dbReference>
<dbReference type="Proteomes" id="UP000479000">
    <property type="component" value="Unassembled WGS sequence"/>
</dbReference>
<feature type="region of interest" description="Disordered" evidence="2">
    <location>
        <begin position="411"/>
        <end position="452"/>
    </location>
</feature>
<reference evidence="3 4" key="1">
    <citation type="submission" date="2020-02" db="EMBL/GenBank/DDBJ databases">
        <authorList>
            <person name="Ferguson B K."/>
        </authorList>
    </citation>
    <scope>NUCLEOTIDE SEQUENCE [LARGE SCALE GENOMIC DNA]</scope>
</reference>
<dbReference type="OrthoDB" id="10036177at2759"/>
<feature type="compositionally biased region" description="Polar residues" evidence="2">
    <location>
        <begin position="435"/>
        <end position="452"/>
    </location>
</feature>
<dbReference type="AlphaFoldDB" id="A0A6H5HGY2"/>
<evidence type="ECO:0000256" key="2">
    <source>
        <dbReference type="SAM" id="MobiDB-lite"/>
    </source>
</evidence>
<comment type="similarity">
    <text evidence="1">Belongs to the FAM122 family.</text>
</comment>
<dbReference type="GO" id="GO:0004865">
    <property type="term" value="F:protein serine/threonine phosphatase inhibitor activity"/>
    <property type="evidence" value="ECO:0007669"/>
    <property type="project" value="InterPro"/>
</dbReference>
<evidence type="ECO:0000313" key="3">
    <source>
        <dbReference type="EMBL" id="CAB0015688.1"/>
    </source>
</evidence>
<gene>
    <name evidence="3" type="ORF">NTEN_LOCUS20028</name>
</gene>
<accession>A0A6H5HGY2</accession>
<evidence type="ECO:0000256" key="1">
    <source>
        <dbReference type="ARBA" id="ARBA00006725"/>
    </source>
</evidence>
<proteinExistence type="inferred from homology"/>
<dbReference type="InterPro" id="IPR046341">
    <property type="entry name" value="SET_dom_sf"/>
</dbReference>
<keyword evidence="4" id="KW-1185">Reference proteome</keyword>
<sequence length="486" mass="55239">MYIRIDESDFRKMSDAEVVNNLLERNGFSRLERELFLRRHGVSTADLKDPMTVINVDSIIADLNGMNRYYIEIGEHEKILKRIDELKLRLEVLDHTLADMIVKTDVLTEICFHESGAEILTSYCPLMWSNSLRRPYLAYSKHFICNCQRCCDPTDDRTTQDIIVRQMFREEPLIAPNGNQRYVLPVRMPVQFIFKLLEPGTVAVGEVVAEVLNSKHMPDPTGLRHMVMQKKRIRRSGKEIMGQKGKNEVSTANTTYFASRFAVMASLRKPDSRRTWTRFVTVNICWDNKGSDSTVLQFTTPNFYAEKRYTAMFNPRSNSKLLTQDVEPNAQCADREPTATLPPTRLRRFSTSCSPVVPLSAGGPSSPKLHRVTQLRREESADVLCREAAHERELNSAMHVSLSCEDLSLISDRPKTPSTDSSEANGKNGKGLHLNLTSTPTSDRSLCSTPSPTRMTANRQFITFKSSLTPSPNRSFRYCVNNENSL</sequence>
<name>A0A6H5HGY2_9HEMI</name>
<evidence type="ECO:0000313" key="4">
    <source>
        <dbReference type="Proteomes" id="UP000479000"/>
    </source>
</evidence>
<organism evidence="3 4">
    <name type="scientific">Nesidiocoris tenuis</name>
    <dbReference type="NCBI Taxonomy" id="355587"/>
    <lineage>
        <taxon>Eukaryota</taxon>
        <taxon>Metazoa</taxon>
        <taxon>Ecdysozoa</taxon>
        <taxon>Arthropoda</taxon>
        <taxon>Hexapoda</taxon>
        <taxon>Insecta</taxon>
        <taxon>Pterygota</taxon>
        <taxon>Neoptera</taxon>
        <taxon>Paraneoptera</taxon>
        <taxon>Hemiptera</taxon>
        <taxon>Heteroptera</taxon>
        <taxon>Panheteroptera</taxon>
        <taxon>Cimicomorpha</taxon>
        <taxon>Miridae</taxon>
        <taxon>Dicyphina</taxon>
        <taxon>Nesidiocoris</taxon>
    </lineage>
</organism>
<dbReference type="Gene3D" id="2.170.270.10">
    <property type="entry name" value="SET domain"/>
    <property type="match status" value="1"/>
</dbReference>
<dbReference type="PANTHER" id="PTHR22227">
    <property type="entry name" value="FAMILY WITH SEQUENCE SIMILARITY 122B ISOFORM X1"/>
    <property type="match status" value="1"/>
</dbReference>